<dbReference type="InterPro" id="IPR032675">
    <property type="entry name" value="LRR_dom_sf"/>
</dbReference>
<name>A0A0D0CQP7_9AGAR</name>
<evidence type="ECO:0000313" key="1">
    <source>
        <dbReference type="EMBL" id="KIK61382.1"/>
    </source>
</evidence>
<accession>A0A0D0CQP7</accession>
<sequence>MLMCERTANSKQAREGRFITPGADPNIIASGTPAEGEDELDAAKEYAAAKALALNNLIQGVVMLPLTFNQVVCIMAAIREIPECAFPKTDSMFCSNCKHPLFEPRILDFFKFQHELRSNSELSSLNLREIDETLHLCDLDLSDYEDELLRLESRIAFIWEQKERVEKYRSNVRSLTSAIRKFPNETLGLIFDYTCEWNDFGYDGPTSPTISCLPALSLSSTCSRWRSVATRLPNLWSRFKMEVTAQELQASGRFYEAYIATIKLFLLRSQTHPLMIDLSFNRNLPMLHIPLSLQLLHEHTQRWMSLRSNYPFPLIDGDYCNFVALETLDLWKCPYPGTKLDRFRKAHKLTQLKMPIIVPFDSSLPWNQITCLDIGTVIGSVGDIIEHLPNLTTLKIISNSSIAIYPPRFSDKVTKLVVTFDLETVVDGIFSFVTFPALNTLHLRCDSAWKAHNWKWPGDVLAAFILRSTCKITTLKIDGVPLSDVELIAALQPLTSLVTLKIAYSTDVTDPITTNFIHALHTSKQRDLPCSKLNVPLIPHLRYLSIACGGNDFDHGEFIAMISSRWLPAARTLVTSEGVEIDCLRSVVMELWVCEVDETVYGPLVEMDRTGLRAVVRGMNGTQI</sequence>
<reference evidence="1 2" key="1">
    <citation type="submission" date="2014-04" db="EMBL/GenBank/DDBJ databases">
        <title>Evolutionary Origins and Diversification of the Mycorrhizal Mutualists.</title>
        <authorList>
            <consortium name="DOE Joint Genome Institute"/>
            <consortium name="Mycorrhizal Genomics Consortium"/>
            <person name="Kohler A."/>
            <person name="Kuo A."/>
            <person name="Nagy L.G."/>
            <person name="Floudas D."/>
            <person name="Copeland A."/>
            <person name="Barry K.W."/>
            <person name="Cichocki N."/>
            <person name="Veneault-Fourrey C."/>
            <person name="LaButti K."/>
            <person name="Lindquist E.A."/>
            <person name="Lipzen A."/>
            <person name="Lundell T."/>
            <person name="Morin E."/>
            <person name="Murat C."/>
            <person name="Riley R."/>
            <person name="Ohm R."/>
            <person name="Sun H."/>
            <person name="Tunlid A."/>
            <person name="Henrissat B."/>
            <person name="Grigoriev I.V."/>
            <person name="Hibbett D.S."/>
            <person name="Martin F."/>
        </authorList>
    </citation>
    <scope>NUCLEOTIDE SEQUENCE [LARGE SCALE GENOMIC DNA]</scope>
    <source>
        <strain evidence="1 2">FD-317 M1</strain>
    </source>
</reference>
<evidence type="ECO:0008006" key="3">
    <source>
        <dbReference type="Google" id="ProtNLM"/>
    </source>
</evidence>
<dbReference type="OrthoDB" id="3266451at2759"/>
<dbReference type="HOGENOM" id="CLU_018544_12_1_1"/>
<organism evidence="1 2">
    <name type="scientific">Collybiopsis luxurians FD-317 M1</name>
    <dbReference type="NCBI Taxonomy" id="944289"/>
    <lineage>
        <taxon>Eukaryota</taxon>
        <taxon>Fungi</taxon>
        <taxon>Dikarya</taxon>
        <taxon>Basidiomycota</taxon>
        <taxon>Agaricomycotina</taxon>
        <taxon>Agaricomycetes</taxon>
        <taxon>Agaricomycetidae</taxon>
        <taxon>Agaricales</taxon>
        <taxon>Marasmiineae</taxon>
        <taxon>Omphalotaceae</taxon>
        <taxon>Collybiopsis</taxon>
        <taxon>Collybiopsis luxurians</taxon>
    </lineage>
</organism>
<evidence type="ECO:0000313" key="2">
    <source>
        <dbReference type="Proteomes" id="UP000053593"/>
    </source>
</evidence>
<dbReference type="Proteomes" id="UP000053593">
    <property type="component" value="Unassembled WGS sequence"/>
</dbReference>
<dbReference type="Gene3D" id="3.80.10.10">
    <property type="entry name" value="Ribonuclease Inhibitor"/>
    <property type="match status" value="1"/>
</dbReference>
<dbReference type="AlphaFoldDB" id="A0A0D0CQP7"/>
<dbReference type="EMBL" id="KN834771">
    <property type="protein sequence ID" value="KIK61382.1"/>
    <property type="molecule type" value="Genomic_DNA"/>
</dbReference>
<dbReference type="SUPFAM" id="SSF52047">
    <property type="entry name" value="RNI-like"/>
    <property type="match status" value="1"/>
</dbReference>
<proteinExistence type="predicted"/>
<keyword evidence="2" id="KW-1185">Reference proteome</keyword>
<gene>
    <name evidence="1" type="ORF">GYMLUDRAFT_243560</name>
</gene>
<protein>
    <recommendedName>
        <fullName evidence="3">F-box domain-containing protein</fullName>
    </recommendedName>
</protein>